<proteinExistence type="predicted"/>
<dbReference type="InterPro" id="IPR011836">
    <property type="entry name" value="YhdP"/>
</dbReference>
<feature type="transmembrane region" description="Helical" evidence="1">
    <location>
        <begin position="9"/>
        <end position="30"/>
    </location>
</feature>
<sequence>MIKKIKKLFLYIFFLFFFSILFVLSIYSLVVYKPDNGIKFIDKVLLQEYSFNIQSISSNKSLINPFFIFEEIQVNDNQNNELIYIPKLKIGVNLIESLIKEYLSLSILEIDSFKSSENSSQSMFKPFLIKGNKLKINNDVISIDSSYFEILISQNNSKIILLNGSINSFPFNKIKAYIDLTDNKLLYESSHSLSSEKLSDINSIDLSSLKDHEIYLDFDTKGFLDFKASENRRFDRLTFKNSSITTNSDFLIKDINLIAYLDLNNELLGVFDSRLPDQDISGSISYDFNKSVIRTNLEINMGGIIDSNRYFSMIGDEVFNSTMVLSKEKFSMELLSNLNNTKITSSIDEINNKLNETIETKIFIEDISNPTYQVKNKYINALIDTSGRGYFAFGNSYLDQIEKTSHKNGFYIYLDLDNLSLDNIFYDDASSDNTLLKEINIKSKNFNFLSNKYSNIEFNVVFNDEIDINITGLNLNGDIKIDKTNFIKISLIDTNFNFDGIDLAQTNLASDIDNISLRLIGNNIKTTDDIFQDVDFYILKNENILTIDNININSERMQIGPDKNNQKAYISYNNKLDLYKIKGKYRLDNSSGYFDSLTKYNFDFFESDLNIQWNSLNNLTNLEGRLDFLIKDLNLDSNIPETTFLRALRIFNLNGIVEGLDDVSNSILNINRAAGKFIIGKNRALISSPLIFETDEASMKWVGEIGKNSFGELDELDLDLSMRLKISENIPWYAAIFGGVTAIAGGVVLENIFEDAIEDVSTINFEIYGTIDEPNINRLN</sequence>
<evidence type="ECO:0000313" key="2">
    <source>
        <dbReference type="EMBL" id="EJP73282.1"/>
    </source>
</evidence>
<keyword evidence="1" id="KW-0472">Membrane</keyword>
<gene>
    <name evidence="2" type="ORF">NT02SARS_1715</name>
</gene>
<dbReference type="AlphaFoldDB" id="J4V439"/>
<evidence type="ECO:0000256" key="1">
    <source>
        <dbReference type="SAM" id="Phobius"/>
    </source>
</evidence>
<dbReference type="PANTHER" id="PTHR38690">
    <property type="entry name" value="PROTEASE-RELATED"/>
    <property type="match status" value="1"/>
</dbReference>
<accession>J4V439</accession>
<organism evidence="2 3">
    <name type="scientific">SAR86 cluster bacterium SAR86B</name>
    <dbReference type="NCBI Taxonomy" id="1123867"/>
    <lineage>
        <taxon>Bacteria</taxon>
        <taxon>Pseudomonadati</taxon>
        <taxon>Pseudomonadota</taxon>
        <taxon>Gammaproteobacteria</taxon>
        <taxon>SAR86 cluster</taxon>
    </lineage>
</organism>
<keyword evidence="1" id="KW-0812">Transmembrane</keyword>
<keyword evidence="1" id="KW-1133">Transmembrane helix</keyword>
<dbReference type="HOGENOM" id="CLU_358982_0_0_6"/>
<name>J4V439_9GAMM</name>
<dbReference type="PANTHER" id="PTHR38690:SF1">
    <property type="entry name" value="PROTEASE"/>
    <property type="match status" value="1"/>
</dbReference>
<dbReference type="Proteomes" id="UP000010116">
    <property type="component" value="Unassembled WGS sequence"/>
</dbReference>
<protein>
    <submittedName>
        <fullName evidence="2">Uncharacterized protein</fullName>
    </submittedName>
</protein>
<reference evidence="2 3" key="1">
    <citation type="journal article" date="2012" name="ISME J.">
        <title>Genomic insights to SAR86, an abundant and uncultivated marine bacterial lineage.</title>
        <authorList>
            <person name="Dupont C.L."/>
            <person name="Rusch D.B."/>
            <person name="Yooseph S."/>
            <person name="Lombardo M.J."/>
            <person name="Richter R.A."/>
            <person name="Valas R."/>
            <person name="Novotny M."/>
            <person name="Yee-Greenbaum J."/>
            <person name="Selengut J.D."/>
            <person name="Haft D.H."/>
            <person name="Halpern A.L."/>
            <person name="Lasken R.S."/>
            <person name="Nealson K."/>
            <person name="Friedman R."/>
            <person name="Venter J.C."/>
        </authorList>
    </citation>
    <scope>NUCLEOTIDE SEQUENCE [LARGE SCALE GENOMIC DNA]</scope>
</reference>
<evidence type="ECO:0000313" key="3">
    <source>
        <dbReference type="Proteomes" id="UP000010116"/>
    </source>
</evidence>
<dbReference type="EMBL" id="JH611172">
    <property type="protein sequence ID" value="EJP73282.1"/>
    <property type="molecule type" value="Genomic_DNA"/>
</dbReference>